<dbReference type="EMBL" id="CP150951">
    <property type="protein sequence ID" value="WZC50490.1"/>
    <property type="molecule type" value="Genomic_DNA"/>
</dbReference>
<dbReference type="Gene3D" id="2.60.120.480">
    <property type="entry name" value="Ureidoglycolate hydrolase"/>
    <property type="match status" value="1"/>
</dbReference>
<dbReference type="PIRSF" id="PIRSF017306">
    <property type="entry name" value="Ureidogly_hydro"/>
    <property type="match status" value="1"/>
</dbReference>
<protein>
    <submittedName>
        <fullName evidence="5">Ureidoglycolate lyase</fullName>
    </submittedName>
</protein>
<comment type="catalytic activity">
    <reaction evidence="4">
        <text>(S)-ureidoglycolate = urea + glyoxylate</text>
        <dbReference type="Rhea" id="RHEA:11304"/>
        <dbReference type="ChEBI" id="CHEBI:16199"/>
        <dbReference type="ChEBI" id="CHEBI:36655"/>
        <dbReference type="ChEBI" id="CHEBI:57296"/>
        <dbReference type="EC" id="4.3.2.3"/>
    </reaction>
</comment>
<dbReference type="InterPro" id="IPR011051">
    <property type="entry name" value="RmlC_Cupin_sf"/>
</dbReference>
<dbReference type="InterPro" id="IPR047233">
    <property type="entry name" value="UAH_cupin"/>
</dbReference>
<dbReference type="InterPro" id="IPR007247">
    <property type="entry name" value="Ureidogly_lyase"/>
</dbReference>
<dbReference type="PANTHER" id="PTHR21221:SF1">
    <property type="entry name" value="UREIDOGLYCOLATE LYASE"/>
    <property type="match status" value="1"/>
</dbReference>
<evidence type="ECO:0000256" key="3">
    <source>
        <dbReference type="ARBA" id="ARBA00023239"/>
    </source>
</evidence>
<evidence type="ECO:0000256" key="4">
    <source>
        <dbReference type="ARBA" id="ARBA00047684"/>
    </source>
</evidence>
<keyword evidence="6" id="KW-1185">Reference proteome</keyword>
<dbReference type="PANTHER" id="PTHR21221">
    <property type="entry name" value="UREIDOGLYCOLATE HYDROLASE"/>
    <property type="match status" value="1"/>
</dbReference>
<dbReference type="InterPro" id="IPR024060">
    <property type="entry name" value="Ureidoglycolate_lyase_dom_sf"/>
</dbReference>
<dbReference type="RefSeq" id="WP_341368592.1">
    <property type="nucleotide sequence ID" value="NZ_CP150951.2"/>
</dbReference>
<accession>A0ABZ2VAM0</accession>
<evidence type="ECO:0000313" key="5">
    <source>
        <dbReference type="EMBL" id="WZC50490.1"/>
    </source>
</evidence>
<dbReference type="GO" id="GO:0016829">
    <property type="term" value="F:lyase activity"/>
    <property type="evidence" value="ECO:0007669"/>
    <property type="project" value="UniProtKB-KW"/>
</dbReference>
<dbReference type="SUPFAM" id="SSF51182">
    <property type="entry name" value="RmlC-like cupins"/>
    <property type="match status" value="1"/>
</dbReference>
<keyword evidence="2" id="KW-0659">Purine metabolism</keyword>
<gene>
    <name evidence="5" type="ORF">AABB29_07665</name>
</gene>
<keyword evidence="3 5" id="KW-0456">Lyase</keyword>
<dbReference type="CDD" id="cd20298">
    <property type="entry name" value="cupin_UAH"/>
    <property type="match status" value="1"/>
</dbReference>
<dbReference type="Pfam" id="PF04115">
    <property type="entry name" value="Ureidogly_lyase"/>
    <property type="match status" value="1"/>
</dbReference>
<organism evidence="5 6">
    <name type="scientific">Yoonia phaeophyticola</name>
    <dbReference type="NCBI Taxonomy" id="3137369"/>
    <lineage>
        <taxon>Bacteria</taxon>
        <taxon>Pseudomonadati</taxon>
        <taxon>Pseudomonadota</taxon>
        <taxon>Alphaproteobacteria</taxon>
        <taxon>Rhodobacterales</taxon>
        <taxon>Paracoccaceae</taxon>
        <taxon>Yoonia</taxon>
    </lineage>
</organism>
<name>A0ABZ2VAM0_9RHOB</name>
<evidence type="ECO:0000256" key="2">
    <source>
        <dbReference type="ARBA" id="ARBA00022631"/>
    </source>
</evidence>
<proteinExistence type="predicted"/>
<comment type="subunit">
    <text evidence="1">Homodimer.</text>
</comment>
<reference evidence="6" key="1">
    <citation type="submission" date="2024-04" db="EMBL/GenBank/DDBJ databases">
        <title>Phylogenomic analyses of a clade within the roseobacter group suggest taxonomic reassignments of species of the genera Aestuariivita, Citreicella, Loktanella, Nautella, Pelagibaca, Ruegeria, Thalassobius, Thiobacimonas and Tropicibacter, and the proposal o.</title>
        <authorList>
            <person name="Jeon C.O."/>
        </authorList>
    </citation>
    <scope>NUCLEOTIDE SEQUENCE [LARGE SCALE GENOMIC DNA]</scope>
    <source>
        <strain evidence="6">BS5-3</strain>
    </source>
</reference>
<sequence length="157" mass="17108">MTSDIRISPLTAAAFAPFGDVLNCDGDPDKMINAGLCGRFHDRAQVDAGDGRVGISLFRSELRELPYQLDLVERHPEGSQAFIPMSLDPFLVVVADDDLRPQAFITAPGEGINFHRNVWHGVLTPLSGPGLFAVIDRIGDGPNLEEHVFATPYRVVV</sequence>
<dbReference type="Proteomes" id="UP001440612">
    <property type="component" value="Chromosome"/>
</dbReference>
<evidence type="ECO:0000313" key="6">
    <source>
        <dbReference type="Proteomes" id="UP001440612"/>
    </source>
</evidence>
<evidence type="ECO:0000256" key="1">
    <source>
        <dbReference type="ARBA" id="ARBA00011738"/>
    </source>
</evidence>